<dbReference type="Pfam" id="PF02767">
    <property type="entry name" value="DNA_pol3_beta_2"/>
    <property type="match status" value="1"/>
</dbReference>
<keyword evidence="6 10" id="KW-0548">Nucleotidyltransferase</keyword>
<evidence type="ECO:0000256" key="3">
    <source>
        <dbReference type="ARBA" id="ARBA00021035"/>
    </source>
</evidence>
<dbReference type="GO" id="GO:0003677">
    <property type="term" value="F:DNA binding"/>
    <property type="evidence" value="ECO:0007669"/>
    <property type="project" value="UniProtKB-UniRule"/>
</dbReference>
<dbReference type="PANTHER" id="PTHR30478:SF0">
    <property type="entry name" value="BETA SLIDING CLAMP"/>
    <property type="match status" value="1"/>
</dbReference>
<dbReference type="CDD" id="cd00140">
    <property type="entry name" value="beta_clamp"/>
    <property type="match status" value="1"/>
</dbReference>
<evidence type="ECO:0000259" key="11">
    <source>
        <dbReference type="Pfam" id="PF00712"/>
    </source>
</evidence>
<feature type="domain" description="DNA polymerase III beta sliding clamp N-terminal" evidence="11">
    <location>
        <begin position="1"/>
        <end position="120"/>
    </location>
</feature>
<evidence type="ECO:0000259" key="13">
    <source>
        <dbReference type="Pfam" id="PF02768"/>
    </source>
</evidence>
<proteinExistence type="inferred from homology"/>
<evidence type="ECO:0000313" key="15">
    <source>
        <dbReference type="Proteomes" id="UP000294466"/>
    </source>
</evidence>
<comment type="function">
    <text evidence="10">Confers DNA tethering and processivity to DNA polymerases and other proteins. Acts as a clamp, forming a ring around DNA (a reaction catalyzed by the clamp-loading complex) which diffuses in an ATP-independent manner freely and bidirectionally along dsDNA. Initially characterized for its ability to contact the catalytic subunit of DNA polymerase III (Pol III), a complex, multichain enzyme responsible for most of the replicative synthesis in bacteria; Pol III exhibits 3'-5' exonuclease proofreading activity. The beta chain is required for initiation of replication as well as for processivity of DNA replication.</text>
</comment>
<evidence type="ECO:0000256" key="8">
    <source>
        <dbReference type="ARBA" id="ARBA00022932"/>
    </source>
</evidence>
<dbReference type="Proteomes" id="UP000294466">
    <property type="component" value="Chromosome"/>
</dbReference>
<keyword evidence="5 10" id="KW-0808">Transferase</keyword>
<keyword evidence="4 10" id="KW-0963">Cytoplasm</keyword>
<dbReference type="GO" id="GO:0005737">
    <property type="term" value="C:cytoplasm"/>
    <property type="evidence" value="ECO:0007669"/>
    <property type="project" value="UniProtKB-SubCell"/>
</dbReference>
<dbReference type="OrthoDB" id="8421503at2"/>
<dbReference type="PIRSF" id="PIRSF000804">
    <property type="entry name" value="DNA_pol_III_b"/>
    <property type="match status" value="1"/>
</dbReference>
<dbReference type="PANTHER" id="PTHR30478">
    <property type="entry name" value="DNA POLYMERASE III SUBUNIT BETA"/>
    <property type="match status" value="1"/>
</dbReference>
<evidence type="ECO:0000256" key="9">
    <source>
        <dbReference type="ARBA" id="ARBA00023125"/>
    </source>
</evidence>
<evidence type="ECO:0000256" key="7">
    <source>
        <dbReference type="ARBA" id="ARBA00022705"/>
    </source>
</evidence>
<comment type="subunit">
    <text evidence="10">Forms a ring-shaped head-to-tail homodimer around DNA.</text>
</comment>
<dbReference type="AlphaFoldDB" id="A0A451CWI5"/>
<evidence type="ECO:0000256" key="4">
    <source>
        <dbReference type="ARBA" id="ARBA00022490"/>
    </source>
</evidence>
<keyword evidence="7 10" id="KW-0235">DNA replication</keyword>
<accession>A0A451CWI5</accession>
<dbReference type="GO" id="GO:0008408">
    <property type="term" value="F:3'-5' exonuclease activity"/>
    <property type="evidence" value="ECO:0007669"/>
    <property type="project" value="InterPro"/>
</dbReference>
<dbReference type="Pfam" id="PF00712">
    <property type="entry name" value="DNA_pol3_beta"/>
    <property type="match status" value="1"/>
</dbReference>
<feature type="domain" description="DNA polymerase III beta sliding clamp C-terminal" evidence="13">
    <location>
        <begin position="249"/>
        <end position="366"/>
    </location>
</feature>
<dbReference type="SMART" id="SM00480">
    <property type="entry name" value="POL3Bc"/>
    <property type="match status" value="1"/>
</dbReference>
<name>A0A451CWI5_9GAMM</name>
<keyword evidence="8 10" id="KW-0239">DNA-directed DNA polymerase</keyword>
<dbReference type="InterPro" id="IPR022635">
    <property type="entry name" value="DNA_polIII_beta_C"/>
</dbReference>
<dbReference type="InterPro" id="IPR022634">
    <property type="entry name" value="DNA_polIII_beta_N"/>
</dbReference>
<evidence type="ECO:0000259" key="12">
    <source>
        <dbReference type="Pfam" id="PF02767"/>
    </source>
</evidence>
<dbReference type="Gene3D" id="3.70.10.10">
    <property type="match status" value="1"/>
</dbReference>
<evidence type="ECO:0000256" key="10">
    <source>
        <dbReference type="PIRNR" id="PIRNR000804"/>
    </source>
</evidence>
<comment type="subcellular location">
    <subcellularLocation>
        <location evidence="1 10">Cytoplasm</location>
    </subcellularLocation>
</comment>
<evidence type="ECO:0000256" key="6">
    <source>
        <dbReference type="ARBA" id="ARBA00022695"/>
    </source>
</evidence>
<feature type="domain" description="DNA polymerase III beta sliding clamp central" evidence="12">
    <location>
        <begin position="132"/>
        <end position="245"/>
    </location>
</feature>
<dbReference type="RefSeq" id="WP_154060631.1">
    <property type="nucleotide sequence ID" value="NZ_LR217692.1"/>
</dbReference>
<evidence type="ECO:0000256" key="5">
    <source>
        <dbReference type="ARBA" id="ARBA00022679"/>
    </source>
</evidence>
<dbReference type="InterPro" id="IPR046938">
    <property type="entry name" value="DNA_clamp_sf"/>
</dbReference>
<dbReference type="Gene3D" id="3.10.150.10">
    <property type="entry name" value="DNA Polymerase III, subunit A, domain 2"/>
    <property type="match status" value="1"/>
</dbReference>
<protein>
    <recommendedName>
        <fullName evidence="3 10">Beta sliding clamp</fullName>
    </recommendedName>
</protein>
<dbReference type="EMBL" id="LR217692">
    <property type="protein sequence ID" value="VFP77579.1"/>
    <property type="molecule type" value="Genomic_DNA"/>
</dbReference>
<gene>
    <name evidence="14" type="primary">dnaN</name>
    <name evidence="14" type="ORF">BUCISPPS3390_003</name>
</gene>
<dbReference type="Pfam" id="PF02768">
    <property type="entry name" value="DNA_pol3_beta_3"/>
    <property type="match status" value="1"/>
</dbReference>
<evidence type="ECO:0000313" key="14">
    <source>
        <dbReference type="EMBL" id="VFP77579.1"/>
    </source>
</evidence>
<dbReference type="GO" id="GO:0009360">
    <property type="term" value="C:DNA polymerase III complex"/>
    <property type="evidence" value="ECO:0007669"/>
    <property type="project" value="InterPro"/>
</dbReference>
<comment type="similarity">
    <text evidence="2 10">Belongs to the beta sliding clamp family.</text>
</comment>
<dbReference type="NCBIfam" id="TIGR00663">
    <property type="entry name" value="dnan"/>
    <property type="match status" value="1"/>
</dbReference>
<dbReference type="InterPro" id="IPR022637">
    <property type="entry name" value="DNA_polIII_beta_cen"/>
</dbReference>
<dbReference type="InterPro" id="IPR001001">
    <property type="entry name" value="DNA_polIII_beta"/>
</dbReference>
<organism evidence="14 15">
    <name type="scientific">Buchnera aphidicola</name>
    <name type="common">Cinara cf. splendens/pseudotsugae 3390</name>
    <dbReference type="NCBI Taxonomy" id="2518980"/>
    <lineage>
        <taxon>Bacteria</taxon>
        <taxon>Pseudomonadati</taxon>
        <taxon>Pseudomonadota</taxon>
        <taxon>Gammaproteobacteria</taxon>
        <taxon>Enterobacterales</taxon>
        <taxon>Erwiniaceae</taxon>
        <taxon>Buchnera</taxon>
    </lineage>
</organism>
<dbReference type="GO" id="GO:0006271">
    <property type="term" value="P:DNA strand elongation involved in DNA replication"/>
    <property type="evidence" value="ECO:0007669"/>
    <property type="project" value="TreeGrafter"/>
</dbReference>
<dbReference type="GO" id="GO:0003887">
    <property type="term" value="F:DNA-directed DNA polymerase activity"/>
    <property type="evidence" value="ECO:0007669"/>
    <property type="project" value="UniProtKB-UniRule"/>
</dbReference>
<evidence type="ECO:0000256" key="2">
    <source>
        <dbReference type="ARBA" id="ARBA00010752"/>
    </source>
</evidence>
<evidence type="ECO:0000256" key="1">
    <source>
        <dbReference type="ARBA" id="ARBA00004496"/>
    </source>
</evidence>
<reference evidence="14 15" key="1">
    <citation type="submission" date="2019-02" db="EMBL/GenBank/DDBJ databases">
        <authorList>
            <person name="Manzano-Marin A."/>
            <person name="Manzano-Marin A."/>
        </authorList>
    </citation>
    <scope>NUCLEOTIDE SEQUENCE [LARGE SCALE GENOMIC DNA]</scope>
    <source>
        <strain evidence="14 15">BuCisplendens/pseudotsugae</strain>
    </source>
</reference>
<sequence length="368" mass="43093">MEFKIKNNDFLNSFKKINRIITKNTVFPILENVIIKINANILKLTSSTLEIELHTYIHRKYFIFYTSGCITVSGKKIFSICRNIKRNEELHFHLINEKMHIKIFNSLFKLNTLPQKKFPKFKKIQKIKKFFISQKILKTIISSIYFSIAHNDVRNPLNGMLIEYKKSYLRTVTTDGHRLSIYTIMLNAEISSFSIIVNKQAILELNRLLTYTDDLISMNIDYHYVSFQFDTSLLITKLLNGNFPNYHDVILKKYTHSILLHTEQLKESLLKTSILCNTTFKGVFLNFSENLLKITSNNQDDEESCDSFYIKYQQKNISFSINVFYLLDVLNALNTPTINIIFDTPISSIQIQSNAQKETKYIIMPLKL</sequence>
<keyword evidence="9" id="KW-0238">DNA-binding</keyword>
<dbReference type="SUPFAM" id="SSF55979">
    <property type="entry name" value="DNA clamp"/>
    <property type="match status" value="3"/>
</dbReference>